<evidence type="ECO:0000256" key="8">
    <source>
        <dbReference type="RuleBase" id="RU361140"/>
    </source>
</evidence>
<dbReference type="PROSITE" id="PS00337">
    <property type="entry name" value="BETA_LACTAMASE_D"/>
    <property type="match status" value="1"/>
</dbReference>
<dbReference type="InterPro" id="IPR012338">
    <property type="entry name" value="Beta-lactam/transpept-like"/>
</dbReference>
<dbReference type="Pfam" id="PF00905">
    <property type="entry name" value="Transpeptidase"/>
    <property type="match status" value="1"/>
</dbReference>
<evidence type="ECO:0000256" key="4">
    <source>
        <dbReference type="ARBA" id="ARBA00022729"/>
    </source>
</evidence>
<keyword evidence="6 8" id="KW-0046">Antibiotic resistance</keyword>
<evidence type="ECO:0000256" key="3">
    <source>
        <dbReference type="ARBA" id="ARBA00012865"/>
    </source>
</evidence>
<comment type="similarity">
    <text evidence="2 8">Belongs to the class-D beta-lactamase family.</text>
</comment>
<keyword evidence="5 8" id="KW-0378">Hydrolase</keyword>
<dbReference type="Proteomes" id="UP000006764">
    <property type="component" value="Chromosome"/>
</dbReference>
<evidence type="ECO:0000256" key="2">
    <source>
        <dbReference type="ARBA" id="ARBA00007898"/>
    </source>
</evidence>
<dbReference type="EC" id="3.5.2.6" evidence="3 8"/>
<evidence type="ECO:0000256" key="7">
    <source>
        <dbReference type="PIRSR" id="PIRSR602137-50"/>
    </source>
</evidence>
<organism evidence="10 11">
    <name type="scientific">Isoalcanivorax pacificus W11-5</name>
    <dbReference type="NCBI Taxonomy" id="391936"/>
    <lineage>
        <taxon>Bacteria</taxon>
        <taxon>Pseudomonadati</taxon>
        <taxon>Pseudomonadota</taxon>
        <taxon>Gammaproteobacteria</taxon>
        <taxon>Oceanospirillales</taxon>
        <taxon>Alcanivoracaceae</taxon>
        <taxon>Isoalcanivorax</taxon>
    </lineage>
</organism>
<feature type="domain" description="Penicillin-binding protein transpeptidase" evidence="9">
    <location>
        <begin position="29"/>
        <end position="241"/>
    </location>
</feature>
<keyword evidence="11" id="KW-1185">Reference proteome</keyword>
<dbReference type="Gene3D" id="3.40.710.10">
    <property type="entry name" value="DD-peptidase/beta-lactamase superfamily"/>
    <property type="match status" value="1"/>
</dbReference>
<proteinExistence type="inferred from homology"/>
<sequence>MLASSGQAQTWRESQEVAKLFDEAGLDGTFVVLDPQADTLTGHDEARAHTRFIPASTFKIPNSLIGLASGAVASADEVLPYGGQPQPFPQWEKDMSLREAIPISNVPIYQELARRIGLSRMQEYVTRLGYGNADIGTQVDQFWLQGPLKISAVEQTQFLYRLTQGALPVPPTVQATVREMVLLEQGDGWALYGKTGWAMGQDPEVAWWVGWVTRGDAVYPFALNITVRDTKDGEKRIPTGKAALRALGILPAP</sequence>
<dbReference type="GO" id="GO:0008800">
    <property type="term" value="F:beta-lactamase activity"/>
    <property type="evidence" value="ECO:0007669"/>
    <property type="project" value="UniProtKB-UniRule"/>
</dbReference>
<dbReference type="GO" id="GO:0017001">
    <property type="term" value="P:antibiotic catabolic process"/>
    <property type="evidence" value="ECO:0007669"/>
    <property type="project" value="InterPro"/>
</dbReference>
<dbReference type="GO" id="GO:0046677">
    <property type="term" value="P:response to antibiotic"/>
    <property type="evidence" value="ECO:0007669"/>
    <property type="project" value="UniProtKB-UniRule"/>
</dbReference>
<dbReference type="KEGG" id="apac:S7S_00710"/>
<evidence type="ECO:0000313" key="10">
    <source>
        <dbReference type="EMBL" id="AJD46566.1"/>
    </source>
</evidence>
<keyword evidence="4" id="KW-0732">Signal</keyword>
<evidence type="ECO:0000313" key="11">
    <source>
        <dbReference type="Proteomes" id="UP000006764"/>
    </source>
</evidence>
<evidence type="ECO:0000256" key="1">
    <source>
        <dbReference type="ARBA" id="ARBA00001526"/>
    </source>
</evidence>
<dbReference type="EMBL" id="CP004387">
    <property type="protein sequence ID" value="AJD46566.1"/>
    <property type="molecule type" value="Genomic_DNA"/>
</dbReference>
<feature type="modified residue" description="N6-carboxylysine" evidence="7">
    <location>
        <position position="59"/>
    </location>
</feature>
<dbReference type="AlphaFoldDB" id="A0A0B4XHN5"/>
<evidence type="ECO:0000256" key="6">
    <source>
        <dbReference type="ARBA" id="ARBA00023251"/>
    </source>
</evidence>
<protein>
    <recommendedName>
        <fullName evidence="3 8">Beta-lactamase</fullName>
        <ecNumber evidence="3 8">3.5.2.6</ecNumber>
    </recommendedName>
</protein>
<dbReference type="InterPro" id="IPR002137">
    <property type="entry name" value="Beta-lactam_class-D_AS"/>
</dbReference>
<evidence type="ECO:0000259" key="9">
    <source>
        <dbReference type="Pfam" id="PF00905"/>
    </source>
</evidence>
<comment type="catalytic activity">
    <reaction evidence="1 8">
        <text>a beta-lactam + H2O = a substituted beta-amino acid</text>
        <dbReference type="Rhea" id="RHEA:20401"/>
        <dbReference type="ChEBI" id="CHEBI:15377"/>
        <dbReference type="ChEBI" id="CHEBI:35627"/>
        <dbReference type="ChEBI" id="CHEBI:140347"/>
        <dbReference type="EC" id="3.5.2.6"/>
    </reaction>
</comment>
<gene>
    <name evidence="10" type="ORF">S7S_00710</name>
</gene>
<reference evidence="10 11" key="1">
    <citation type="journal article" date="2012" name="J. Bacteriol.">
        <title>Genome sequence of an alkane-degrading bacterium, Alcanivorax pacificus type strain W11-5, isolated from deep sea sediment.</title>
        <authorList>
            <person name="Lai Q."/>
            <person name="Shao Z."/>
        </authorList>
    </citation>
    <scope>NUCLEOTIDE SEQUENCE [LARGE SCALE GENOMIC DNA]</scope>
    <source>
        <strain evidence="10 11">W11-5</strain>
    </source>
</reference>
<evidence type="ECO:0000256" key="5">
    <source>
        <dbReference type="ARBA" id="ARBA00022801"/>
    </source>
</evidence>
<dbReference type="SUPFAM" id="SSF56601">
    <property type="entry name" value="beta-lactamase/transpeptidase-like"/>
    <property type="match status" value="1"/>
</dbReference>
<accession>A0A0B4XHN5</accession>
<feature type="active site" description="Acyl-ester intermediate" evidence="7">
    <location>
        <position position="56"/>
    </location>
</feature>
<dbReference type="NCBIfam" id="NF012161">
    <property type="entry name" value="bla_class_D_main"/>
    <property type="match status" value="1"/>
</dbReference>
<name>A0A0B4XHN5_9GAMM</name>
<dbReference type="GO" id="GO:0008658">
    <property type="term" value="F:penicillin binding"/>
    <property type="evidence" value="ECO:0007669"/>
    <property type="project" value="InterPro"/>
</dbReference>
<dbReference type="HOGENOM" id="CLU_035412_3_1_6"/>
<dbReference type="InterPro" id="IPR001460">
    <property type="entry name" value="PCN-bd_Tpept"/>
</dbReference>